<keyword evidence="4" id="KW-1185">Reference proteome</keyword>
<organism evidence="3 4">
    <name type="scientific">Salegentibacter salinarum</name>
    <dbReference type="NCBI Taxonomy" id="447422"/>
    <lineage>
        <taxon>Bacteria</taxon>
        <taxon>Pseudomonadati</taxon>
        <taxon>Bacteroidota</taxon>
        <taxon>Flavobacteriia</taxon>
        <taxon>Flavobacteriales</taxon>
        <taxon>Flavobacteriaceae</taxon>
        <taxon>Salegentibacter</taxon>
    </lineage>
</organism>
<evidence type="ECO:0000313" key="4">
    <source>
        <dbReference type="Proteomes" id="UP000232673"/>
    </source>
</evidence>
<name>A0A2N0TVS5_9FLAO</name>
<evidence type="ECO:0000313" key="3">
    <source>
        <dbReference type="EMBL" id="PKD18821.1"/>
    </source>
</evidence>
<protein>
    <submittedName>
        <fullName evidence="3">Mannonate dehydratase</fullName>
    </submittedName>
</protein>
<dbReference type="AlphaFoldDB" id="A0A2N0TVS5"/>
<dbReference type="InterPro" id="IPR040719">
    <property type="entry name" value="DUF5597"/>
</dbReference>
<proteinExistence type="predicted"/>
<feature type="domain" description="Glycoside hydrolase 35 catalytic" evidence="1">
    <location>
        <begin position="39"/>
        <end position="229"/>
    </location>
</feature>
<comment type="caution">
    <text evidence="3">The sequence shown here is derived from an EMBL/GenBank/DDBJ whole genome shotgun (WGS) entry which is preliminary data.</text>
</comment>
<dbReference type="FunFam" id="3.20.20.80:FF:000135">
    <property type="entry name" value="Beta-galactosidase, putative, bgl35A"/>
    <property type="match status" value="1"/>
</dbReference>
<evidence type="ECO:0000259" key="2">
    <source>
        <dbReference type="Pfam" id="PF18120"/>
    </source>
</evidence>
<reference evidence="3 4" key="1">
    <citation type="submission" date="2015-10" db="EMBL/GenBank/DDBJ databases">
        <title>Draft genome sequence of Salegentibacter salinarum KCTC 12975.</title>
        <authorList>
            <person name="Lin W."/>
            <person name="Zheng Q."/>
        </authorList>
    </citation>
    <scope>NUCLEOTIDE SEQUENCE [LARGE SCALE GENOMIC DNA]</scope>
    <source>
        <strain evidence="3 4">KCTC 12975</strain>
    </source>
</reference>
<evidence type="ECO:0000259" key="1">
    <source>
        <dbReference type="Pfam" id="PF01301"/>
    </source>
</evidence>
<dbReference type="Pfam" id="PF18120">
    <property type="entry name" value="DUF5597"/>
    <property type="match status" value="1"/>
</dbReference>
<sequence>MTCSMKIILFLTLFTIFFVSNLVAQEEIPHLQQVGNKYQLVVDGKPYILVAGELGNSTASTMKSMEPVWPRLKELNLNTVLLPIYWELFEPEEGKFDYKLIEDLILEARKNDLKLVVLWFGSYKNSMSSHVPSWVKLNQKRFPRAVSKEGQSQEILSAFSENNIKADLNAYQHLLRYIKKIDGSHHTVILMQPENEIGMLPSARDYHPLANQKFKEEVPKELMDYIINNEQNLNPEFSKIWKDNGAKEQGSWEEVFGKGLHTDEIFMAYYFSRFADEVAEAGKKEYPLPAYVNAALNRPDVKPGDYPSGGPLPHILDVWKAGSPNIDFYSPDFYNPRFKHWNDLYERQGNPLFIPEHDFDNTVAAKALYAIGHYEALGFAPFSIEQLSEEPLTPKEQKLAEVYEIIHQIKPILDANRGQNQIEGVLLDKEVNEKTFTLGDYEFTAEHTFNLGWEPNSGGDIWEPSAAIIVQTAENEFYYAGYGVSLKMTNLKKPNSQVGILKTDRGYFRDGKWNVFQHLNGDQTHQGRHIRSFIDDVSIQRFTLYEYN</sequence>
<gene>
    <name evidence="3" type="ORF">APR41_17600</name>
</gene>
<accession>A0A2N0TVS5</accession>
<dbReference type="SUPFAM" id="SSF51445">
    <property type="entry name" value="(Trans)glycosidases"/>
    <property type="match status" value="1"/>
</dbReference>
<dbReference type="EMBL" id="LKTS01000020">
    <property type="protein sequence ID" value="PKD18821.1"/>
    <property type="molecule type" value="Genomic_DNA"/>
</dbReference>
<dbReference type="InterPro" id="IPR031330">
    <property type="entry name" value="Gly_Hdrlase_35_cat"/>
</dbReference>
<dbReference type="Pfam" id="PF01301">
    <property type="entry name" value="Glyco_hydro_35"/>
    <property type="match status" value="1"/>
</dbReference>
<dbReference type="Gene3D" id="2.60.220.20">
    <property type="entry name" value="putative beta-Galactosidase from caulobacter crescentus"/>
    <property type="match status" value="1"/>
</dbReference>
<dbReference type="InterPro" id="IPR017853">
    <property type="entry name" value="GH"/>
</dbReference>
<dbReference type="STRING" id="447422.SAMN05660903_03600"/>
<dbReference type="Gene3D" id="3.20.20.80">
    <property type="entry name" value="Glycosidases"/>
    <property type="match status" value="1"/>
</dbReference>
<dbReference type="OrthoDB" id="9800974at2"/>
<feature type="domain" description="DUF5597" evidence="2">
    <location>
        <begin position="399"/>
        <end position="531"/>
    </location>
</feature>
<dbReference type="Proteomes" id="UP000232673">
    <property type="component" value="Unassembled WGS sequence"/>
</dbReference>